<dbReference type="InterPro" id="IPR006260">
    <property type="entry name" value="TonB/TolA_C"/>
</dbReference>
<dbReference type="InterPro" id="IPR037682">
    <property type="entry name" value="TonB_C"/>
</dbReference>
<feature type="domain" description="TonB C-terminal" evidence="11">
    <location>
        <begin position="141"/>
        <end position="228"/>
    </location>
</feature>
<evidence type="ECO:0000313" key="12">
    <source>
        <dbReference type="EMBL" id="QKF78182.1"/>
    </source>
</evidence>
<dbReference type="Proteomes" id="UP000503313">
    <property type="component" value="Chromosome"/>
</dbReference>
<keyword evidence="8 10" id="KW-1133">Transmembrane helix</keyword>
<evidence type="ECO:0000256" key="2">
    <source>
        <dbReference type="ARBA" id="ARBA00006555"/>
    </source>
</evidence>
<dbReference type="SUPFAM" id="SSF74653">
    <property type="entry name" value="TolA/TonB C-terminal domain"/>
    <property type="match status" value="1"/>
</dbReference>
<evidence type="ECO:0000256" key="5">
    <source>
        <dbReference type="ARBA" id="ARBA00022519"/>
    </source>
</evidence>
<dbReference type="PANTHER" id="PTHR33446:SF2">
    <property type="entry name" value="PROTEIN TONB"/>
    <property type="match status" value="1"/>
</dbReference>
<evidence type="ECO:0000256" key="3">
    <source>
        <dbReference type="ARBA" id="ARBA00022448"/>
    </source>
</evidence>
<comment type="subcellular location">
    <subcellularLocation>
        <location evidence="1">Cell inner membrane</location>
        <topology evidence="1">Single-pass membrane protein</topology>
        <orientation evidence="1">Periplasmic side</orientation>
    </subcellularLocation>
</comment>
<proteinExistence type="inferred from homology"/>
<keyword evidence="6 10" id="KW-0812">Transmembrane</keyword>
<sequence length="228" mass="26479">MNNSLKAFIISLLIHASLFAMIFNFEEPKPEKKELIILNMNMIQNISQVQKQEIQQIPEIEKKIEEKVIEPEPIKEPTPIKKEIPKKIEKKTEKPKIKPLKKIEESKKMEEITEKVITKEEIKKIEKVKTEPNYQQKYLDDNLASIIKAIKKYKKYPLQAKKRGMIGKTLIQCTITTSGKLINIKILEGSKHNLLDENSIEILTKASKEFVAPQKDVTLTIPFNYELN</sequence>
<evidence type="ECO:0000256" key="4">
    <source>
        <dbReference type="ARBA" id="ARBA00022475"/>
    </source>
</evidence>
<protein>
    <submittedName>
        <fullName evidence="12">Energy transduction protein TonB</fullName>
    </submittedName>
</protein>
<evidence type="ECO:0000313" key="13">
    <source>
        <dbReference type="Proteomes" id="UP000503313"/>
    </source>
</evidence>
<evidence type="ECO:0000256" key="7">
    <source>
        <dbReference type="ARBA" id="ARBA00022927"/>
    </source>
</evidence>
<evidence type="ECO:0000256" key="8">
    <source>
        <dbReference type="ARBA" id="ARBA00022989"/>
    </source>
</evidence>
<keyword evidence="7" id="KW-0653">Protein transport</keyword>
<dbReference type="Pfam" id="PF03544">
    <property type="entry name" value="TonB_C"/>
    <property type="match status" value="1"/>
</dbReference>
<dbReference type="RefSeq" id="WP_129011216.1">
    <property type="nucleotide sequence ID" value="NZ_CP053835.1"/>
</dbReference>
<dbReference type="InterPro" id="IPR051045">
    <property type="entry name" value="TonB-dependent_transducer"/>
</dbReference>
<gene>
    <name evidence="12" type="primary">tonB4</name>
    <name evidence="12" type="ORF">ADFLV_2172</name>
</gene>
<accession>A0AAE7BI07</accession>
<keyword evidence="13" id="KW-1185">Reference proteome</keyword>
<keyword evidence="4" id="KW-1003">Cell membrane</keyword>
<dbReference type="GO" id="GO:0015031">
    <property type="term" value="P:protein transport"/>
    <property type="evidence" value="ECO:0007669"/>
    <property type="project" value="UniProtKB-KW"/>
</dbReference>
<dbReference type="GO" id="GO:0031992">
    <property type="term" value="F:energy transducer activity"/>
    <property type="evidence" value="ECO:0007669"/>
    <property type="project" value="TreeGrafter"/>
</dbReference>
<dbReference type="AlphaFoldDB" id="A0AAE7BI07"/>
<organism evidence="12 13">
    <name type="scientific">Arcobacter defluvii</name>
    <dbReference type="NCBI Taxonomy" id="873191"/>
    <lineage>
        <taxon>Bacteria</taxon>
        <taxon>Pseudomonadati</taxon>
        <taxon>Campylobacterota</taxon>
        <taxon>Epsilonproteobacteria</taxon>
        <taxon>Campylobacterales</taxon>
        <taxon>Arcobacteraceae</taxon>
        <taxon>Arcobacter</taxon>
    </lineage>
</organism>
<dbReference type="GO" id="GO:0055085">
    <property type="term" value="P:transmembrane transport"/>
    <property type="evidence" value="ECO:0007669"/>
    <property type="project" value="InterPro"/>
</dbReference>
<name>A0AAE7BI07_9BACT</name>
<keyword evidence="9 10" id="KW-0472">Membrane</keyword>
<keyword evidence="3" id="KW-0813">Transport</keyword>
<dbReference type="EMBL" id="CP053835">
    <property type="protein sequence ID" value="QKF78182.1"/>
    <property type="molecule type" value="Genomic_DNA"/>
</dbReference>
<evidence type="ECO:0000256" key="6">
    <source>
        <dbReference type="ARBA" id="ARBA00022692"/>
    </source>
</evidence>
<reference evidence="12 13" key="1">
    <citation type="submission" date="2020-05" db="EMBL/GenBank/DDBJ databases">
        <title>Complete genome sequencing of Campylobacter and Arcobacter type strains.</title>
        <authorList>
            <person name="Miller W.G."/>
            <person name="Yee E."/>
        </authorList>
    </citation>
    <scope>NUCLEOTIDE SEQUENCE [LARGE SCALE GENOMIC DNA]</scope>
    <source>
        <strain evidence="12 13">LMG 25694</strain>
    </source>
</reference>
<evidence type="ECO:0000259" key="11">
    <source>
        <dbReference type="PROSITE" id="PS52015"/>
    </source>
</evidence>
<comment type="similarity">
    <text evidence="2">Belongs to the TonB family.</text>
</comment>
<dbReference type="GO" id="GO:0098797">
    <property type="term" value="C:plasma membrane protein complex"/>
    <property type="evidence" value="ECO:0007669"/>
    <property type="project" value="TreeGrafter"/>
</dbReference>
<evidence type="ECO:0000256" key="1">
    <source>
        <dbReference type="ARBA" id="ARBA00004383"/>
    </source>
</evidence>
<dbReference type="NCBIfam" id="TIGR01352">
    <property type="entry name" value="tonB_Cterm"/>
    <property type="match status" value="1"/>
</dbReference>
<keyword evidence="5" id="KW-0997">Cell inner membrane</keyword>
<feature type="transmembrane region" description="Helical" evidence="10">
    <location>
        <begin position="6"/>
        <end position="25"/>
    </location>
</feature>
<dbReference type="KEGG" id="adz:ADFLV_2172"/>
<evidence type="ECO:0000256" key="9">
    <source>
        <dbReference type="ARBA" id="ARBA00023136"/>
    </source>
</evidence>
<dbReference type="PROSITE" id="PS52015">
    <property type="entry name" value="TONB_CTD"/>
    <property type="match status" value="1"/>
</dbReference>
<evidence type="ECO:0000256" key="10">
    <source>
        <dbReference type="SAM" id="Phobius"/>
    </source>
</evidence>
<dbReference type="Gene3D" id="3.30.1150.10">
    <property type="match status" value="1"/>
</dbReference>
<dbReference type="PANTHER" id="PTHR33446">
    <property type="entry name" value="PROTEIN TONB-RELATED"/>
    <property type="match status" value="1"/>
</dbReference>